<evidence type="ECO:0000313" key="2">
    <source>
        <dbReference type="EMBL" id="GIZ37692.1"/>
    </source>
</evidence>
<dbReference type="NCBIfam" id="NF047352">
    <property type="entry name" value="P_loop_sacsin"/>
    <property type="match status" value="1"/>
</dbReference>
<dbReference type="RefSeq" id="XP_044652179.1">
    <property type="nucleotide sequence ID" value="XM_044796244.1"/>
</dbReference>
<comment type="caution">
    <text evidence="2">The sequence shown here is derived from an EMBL/GenBank/DDBJ whole genome shotgun (WGS) entry which is preliminary data.</text>
</comment>
<accession>A0A9P3C6Q8</accession>
<dbReference type="InterPro" id="IPR052957">
    <property type="entry name" value="Auxin_embryo_med"/>
</dbReference>
<proteinExistence type="predicted"/>
<dbReference type="Proteomes" id="UP000825890">
    <property type="component" value="Unassembled WGS sequence"/>
</dbReference>
<feature type="region of interest" description="Disordered" evidence="1">
    <location>
        <begin position="1338"/>
        <end position="1369"/>
    </location>
</feature>
<evidence type="ECO:0000256" key="1">
    <source>
        <dbReference type="SAM" id="MobiDB-lite"/>
    </source>
</evidence>
<protein>
    <recommendedName>
        <fullName evidence="4">Protein NO VEIN C-terminal domain-containing protein</fullName>
    </recommendedName>
</protein>
<organism evidence="2 3">
    <name type="scientific">Cercospora kikuchii</name>
    <dbReference type="NCBI Taxonomy" id="84275"/>
    <lineage>
        <taxon>Eukaryota</taxon>
        <taxon>Fungi</taxon>
        <taxon>Dikarya</taxon>
        <taxon>Ascomycota</taxon>
        <taxon>Pezizomycotina</taxon>
        <taxon>Dothideomycetes</taxon>
        <taxon>Dothideomycetidae</taxon>
        <taxon>Mycosphaerellales</taxon>
        <taxon>Mycosphaerellaceae</taxon>
        <taxon>Cercospora</taxon>
    </lineage>
</organism>
<reference evidence="2 3" key="1">
    <citation type="submission" date="2021-01" db="EMBL/GenBank/DDBJ databases">
        <title>Cercospora kikuchii MAFF 305040 whole genome shotgun sequence.</title>
        <authorList>
            <person name="Kashiwa T."/>
            <person name="Suzuki T."/>
        </authorList>
    </citation>
    <scope>NUCLEOTIDE SEQUENCE [LARGE SCALE GENOMIC DNA]</scope>
    <source>
        <strain evidence="2 3">MAFF 305040</strain>
    </source>
</reference>
<name>A0A9P3C6Q8_9PEZI</name>
<dbReference type="Gene3D" id="3.30.565.10">
    <property type="entry name" value="Histidine kinase-like ATPase, C-terminal domain"/>
    <property type="match status" value="1"/>
</dbReference>
<gene>
    <name evidence="2" type="ORF">CKM354_000113200</name>
</gene>
<dbReference type="SUPFAM" id="SSF55874">
    <property type="entry name" value="ATPase domain of HSP90 chaperone/DNA topoisomerase II/histidine kinase"/>
    <property type="match status" value="1"/>
</dbReference>
<dbReference type="InterPro" id="IPR036890">
    <property type="entry name" value="HATPase_C_sf"/>
</dbReference>
<feature type="compositionally biased region" description="Polar residues" evidence="1">
    <location>
        <begin position="1347"/>
        <end position="1358"/>
    </location>
</feature>
<dbReference type="PANTHER" id="PTHR32387">
    <property type="entry name" value="WU:FJ29H11"/>
    <property type="match status" value="1"/>
</dbReference>
<evidence type="ECO:0008006" key="4">
    <source>
        <dbReference type="Google" id="ProtNLM"/>
    </source>
</evidence>
<sequence>MAIPSREQAENILADIRMKKGHISDEDRAITPPSVLEALKSIRLEVADMTGLLAKNLFSSDARFAYELIQNAEDNQYPVGATEYLSFSIMPRTLIIESNEVGFTERDVRAICSSARSSKTEGQGYIGEKGIGFKSVFKVARKVTIHSGPFCFAFEHDTGLDASGLGLVTPLSVPYEALPRGVRTRMTLDLTSKAAKDPSHLVDILQVPDTILLFLTKLKMLCIVNSTVPDEPHSTIYQKSGTMGKKVYLCKETTSHEQHGFAGTYVYVFDKVVRELEESESRPGSSGKVAVAFPVDADDVPIVARQHISAYLPVNEVGFKFLIQGDFVTQASREGIVVCPRNEQLLEGVADVFCDAAQFFARHKKLAHAWLEWLPRIADITNDFWRSLVDKIVSRLRGAQLPYSWTEQTLYRPEQLRFLPLESRDECGEPFFRDLPASEQYLSSQYDSYWEPLRVLGLTNISFSAQISRFAADLSSTKSRYQAANASDEWHAGVADLTLRALKRATGDDGKSSPLPGLQDEIRKLSIIPLQSGLWVSALDGPIYFSATHGSLIPDGLALRLVRPDWGNSPAQRRLLEALGVSTCPVKKVIDEIFSYYSGVGLVLTEPMFSHIEFVFEQRSAAPADLNSHMPVVSAGSTLIPSKYYSTRHAYFGGPDDLSGLKWLFTRRDGAEEYLESRGVYMLHEDYLRRYRDKSKNDKDLQVWMAKMFSIQSVPILLYHARRGLSEEFQFLIKYHSHELVSVLKQHWSSYGPVIHQVKASLGRASVPSENPNDKIPLSAGYLPLPRLKSIWSAAGGYDHVSLFIKMPVTLEESSIDAWQFLTKLGVGINDDTHFYLELLRSLSEQLPQAPTKQQILDVYKRLMEVTTKDDEIEEVRNAFSASSLILLPAVGEQSSPRWIGADESIWSGPEWLTCKTRLAETFASVEHLFRVVLKTRDFTWRDCLLELEVMKEDNVEDVANAREIYGWLMREFRHHASFDVLRQELEVRQLIFSPLDNQWAAPSMCLWTDESIRVPRQHSICAYYGELEHFFTVILGVRYPDLKEHVEALRGLADPADQDEHWQQRVKDSMALISALKPQADDLKQLLGANILPVVTSSGQNSRTNSRVEFVIMDREEYAASFPDVHTLALTLAEVNSCRRFLIAMGLQSRHISKLVVDQTMVVGSRLDTSLTQMLQLRAYAFYRCAIAYDSLKARQMGIALFVQLQNAGVSTSNNITKTSKLMQNGQEHHAPQKPADLHVDESGEHLHLHVTEDEDTREICLLSTLPSYLRKFLSIEELATEQILIAILQCRSLAAVDQILGKHGIAEVAGVQRPTEPAVELLHDRQLIGMDLPARETISGEGRESVNSSPRLSSSTRGEDDSSEDDGPIDSYKELLECLINDASTGTVPQKGEVITCSSLERQSGIVGLLGLFPSRSEPRDRKVGAAGELFAFEWLKAQSLPNFDINNWQSTIRHEVSCCDQYSWLPSWTGRETADIVYDDNEGVLMRILIANRYISPTYAAMRLKFYIEVKTTTSRNHEAFYVSSGQYERMETLRNPLETQRGQAYLIMRVSQITGQEVGLSIFFDPLTERDEGRLDFSMTGPWTVKPLRT</sequence>
<evidence type="ECO:0000313" key="3">
    <source>
        <dbReference type="Proteomes" id="UP000825890"/>
    </source>
</evidence>
<dbReference type="EMBL" id="BOLY01000001">
    <property type="protein sequence ID" value="GIZ37692.1"/>
    <property type="molecule type" value="Genomic_DNA"/>
</dbReference>
<keyword evidence="3" id="KW-1185">Reference proteome</keyword>
<dbReference type="OrthoDB" id="1262810at2759"/>
<dbReference type="PANTHER" id="PTHR32387:SF0">
    <property type="entry name" value="PROTEIN NO VEIN"/>
    <property type="match status" value="1"/>
</dbReference>
<dbReference type="GeneID" id="68286707"/>